<dbReference type="InterPro" id="IPR018958">
    <property type="entry name" value="Knr4/Smi1-like_dom"/>
</dbReference>
<dbReference type="Proteomes" id="UP000037558">
    <property type="component" value="Unassembled WGS sequence"/>
</dbReference>
<dbReference type="OrthoDB" id="2875031at2"/>
<dbReference type="RefSeq" id="WP_053402009.1">
    <property type="nucleotide sequence ID" value="NZ_JAUKEN010000001.1"/>
</dbReference>
<dbReference type="SUPFAM" id="SSF160631">
    <property type="entry name" value="SMI1/KNR4-like"/>
    <property type="match status" value="1"/>
</dbReference>
<evidence type="ECO:0000259" key="1">
    <source>
        <dbReference type="Pfam" id="PF09346"/>
    </source>
</evidence>
<evidence type="ECO:0000313" key="2">
    <source>
        <dbReference type="EMBL" id="KOO44350.1"/>
    </source>
</evidence>
<dbReference type="EMBL" id="LILC01000016">
    <property type="protein sequence ID" value="KOO44350.1"/>
    <property type="molecule type" value="Genomic_DNA"/>
</dbReference>
<keyword evidence="3" id="KW-1185">Reference proteome</keyword>
<dbReference type="InterPro" id="IPR037883">
    <property type="entry name" value="Knr4/Smi1-like_sf"/>
</dbReference>
<dbReference type="PATRIC" id="fig|284581.3.peg.4906"/>
<sequence>MKHLVNQWENIVQLVQNIGGEGYLYVDSVATEDEIVMTERKLDVKLPLSLKEALLGVSKAVDVCWEFPDELIVPKPYKDNSFGKLQWNLHELEVLCDERGQKRLLIHHVGNGDLITIDVADDQPDGEVYYWYEDESTEYLLAKNVAHFLNNLTTLCLIGLEVEQVELFLSSEGLCADNPLALKWIKWFWSLGKKPVIDYSTTGDILRLITHLGEIRPKQMMHLTQMDRSEVKKELLTSSLLENGWHRALLLGELFGSEIREWVLSLWEGVDENLLKERSYLTAKCLPIHIGLPLVIKFVEGQHMTGYEAFHHLSYFRANDVIQWMTNYATLPFEGWDKLFAASGPTWEDLTQWLTSDEKRHMFIAINAIGALVSFRERICFADRLAYGEKPFTIRNLPNSLQVAKFFEEFKQTGRGRNRYHYIDAFLHLLTSMR</sequence>
<dbReference type="STRING" id="284581.AMD01_13840"/>
<dbReference type="AlphaFoldDB" id="A0A0M0KZU6"/>
<comment type="caution">
    <text evidence="2">The sequence shown here is derived from an EMBL/GenBank/DDBJ whole genome shotgun (WGS) entry which is preliminary data.</text>
</comment>
<accession>A0A0M0KZU6</accession>
<protein>
    <recommendedName>
        <fullName evidence="1">Knr4/Smi1-like domain-containing protein</fullName>
    </recommendedName>
</protein>
<feature type="domain" description="Knr4/Smi1-like" evidence="1">
    <location>
        <begin position="30"/>
        <end position="151"/>
    </location>
</feature>
<dbReference type="Pfam" id="PF09346">
    <property type="entry name" value="SMI1_KNR4"/>
    <property type="match status" value="1"/>
</dbReference>
<dbReference type="Gene3D" id="3.40.1580.10">
    <property type="entry name" value="SMI1/KNR4-like"/>
    <property type="match status" value="1"/>
</dbReference>
<reference evidence="3" key="1">
    <citation type="submission" date="2015-08" db="EMBL/GenBank/DDBJ databases">
        <title>Fjat-14210 dsm16467.</title>
        <authorList>
            <person name="Liu B."/>
            <person name="Wang J."/>
            <person name="Zhu Y."/>
            <person name="Liu G."/>
            <person name="Chen Q."/>
            <person name="Chen Z."/>
            <person name="Lan J."/>
            <person name="Che J."/>
            <person name="Ge C."/>
            <person name="Shi H."/>
            <person name="Pan Z."/>
            <person name="Liu X."/>
        </authorList>
    </citation>
    <scope>NUCLEOTIDE SEQUENCE [LARGE SCALE GENOMIC DNA]</scope>
    <source>
        <strain evidence="3">DSM 16467</strain>
    </source>
</reference>
<organism evidence="2 3">
    <name type="scientific">Priestia koreensis</name>
    <dbReference type="NCBI Taxonomy" id="284581"/>
    <lineage>
        <taxon>Bacteria</taxon>
        <taxon>Bacillati</taxon>
        <taxon>Bacillota</taxon>
        <taxon>Bacilli</taxon>
        <taxon>Bacillales</taxon>
        <taxon>Bacillaceae</taxon>
        <taxon>Priestia</taxon>
    </lineage>
</organism>
<gene>
    <name evidence="2" type="ORF">AMD01_13840</name>
</gene>
<evidence type="ECO:0000313" key="3">
    <source>
        <dbReference type="Proteomes" id="UP000037558"/>
    </source>
</evidence>
<proteinExistence type="predicted"/>
<name>A0A0M0KZU6_9BACI</name>